<name>A0A326RRM9_9BACT</name>
<dbReference type="OrthoDB" id="45564at2"/>
<dbReference type="InterPro" id="IPR051598">
    <property type="entry name" value="TSUP/Inactive_protease-like"/>
</dbReference>
<keyword evidence="7" id="KW-1185">Reference proteome</keyword>
<proteinExistence type="inferred from homology"/>
<evidence type="ECO:0000256" key="3">
    <source>
        <dbReference type="ARBA" id="ARBA00022989"/>
    </source>
</evidence>
<evidence type="ECO:0000256" key="5">
    <source>
        <dbReference type="RuleBase" id="RU363041"/>
    </source>
</evidence>
<sequence length="289" mass="31366">MEKLLIRFRTEPFWSMFFAFAAVMFTLLVTQTLTESIKSWEIDTEMFLWFLLVGFVAQSIDGALGMAYGVSSNSILLGIGIPPATASAWVHFAQVFTSLASGISHWKMGNVDWKLAKKLLIPGVMGSILGAFLLSSLDPNMVKPIIALYLFVMGIVILRKVKKKHPAKFNRESRSIPILATSGGFADAIGGGGWGPIVNSTLLSKGKIARYAIGTGNFVEFFVSLASASTFLFFVKELSLAPVLGLILGGIIAAPFAAIICKLVKPKYLMIAVGILIIFLSIRTFYLAL</sequence>
<comment type="caution">
    <text evidence="6">The sequence shown here is derived from an EMBL/GenBank/DDBJ whole genome shotgun (WGS) entry which is preliminary data.</text>
</comment>
<comment type="similarity">
    <text evidence="5">Belongs to the 4-toluene sulfonate uptake permease (TSUP) (TC 2.A.102) family.</text>
</comment>
<comment type="subcellular location">
    <subcellularLocation>
        <location evidence="5">Cell membrane</location>
        <topology evidence="5">Multi-pass membrane protein</topology>
    </subcellularLocation>
    <subcellularLocation>
        <location evidence="1">Membrane</location>
        <topology evidence="1">Multi-pass membrane protein</topology>
    </subcellularLocation>
</comment>
<accession>A0A326RRM9</accession>
<dbReference type="EMBL" id="QKTX01000007">
    <property type="protein sequence ID" value="PZV83180.1"/>
    <property type="molecule type" value="Genomic_DNA"/>
</dbReference>
<protein>
    <recommendedName>
        <fullName evidence="5">Probable membrane transporter protein</fullName>
    </recommendedName>
</protein>
<feature type="transmembrane region" description="Helical" evidence="5">
    <location>
        <begin position="12"/>
        <end position="34"/>
    </location>
</feature>
<dbReference type="RefSeq" id="WP_111392983.1">
    <property type="nucleotide sequence ID" value="NZ_JBJINY010000057.1"/>
</dbReference>
<evidence type="ECO:0000256" key="1">
    <source>
        <dbReference type="ARBA" id="ARBA00004141"/>
    </source>
</evidence>
<dbReference type="GO" id="GO:0005886">
    <property type="term" value="C:plasma membrane"/>
    <property type="evidence" value="ECO:0007669"/>
    <property type="project" value="UniProtKB-SubCell"/>
</dbReference>
<dbReference type="PANTHER" id="PTHR43701">
    <property type="entry name" value="MEMBRANE TRANSPORTER PROTEIN MJ0441-RELATED"/>
    <property type="match status" value="1"/>
</dbReference>
<dbReference type="PANTHER" id="PTHR43701:SF12">
    <property type="entry name" value="MEMBRANE TRANSPORTER PROTEIN YTNM-RELATED"/>
    <property type="match status" value="1"/>
</dbReference>
<dbReference type="InterPro" id="IPR002781">
    <property type="entry name" value="TM_pro_TauE-like"/>
</dbReference>
<evidence type="ECO:0000313" key="7">
    <source>
        <dbReference type="Proteomes" id="UP000248917"/>
    </source>
</evidence>
<keyword evidence="4 5" id="KW-0472">Membrane</keyword>
<keyword evidence="2 5" id="KW-0812">Transmembrane</keyword>
<evidence type="ECO:0000313" key="6">
    <source>
        <dbReference type="EMBL" id="PZV83180.1"/>
    </source>
</evidence>
<reference evidence="6 7" key="1">
    <citation type="submission" date="2018-06" db="EMBL/GenBank/DDBJ databases">
        <title>Genomic Encyclopedia of Archaeal and Bacterial Type Strains, Phase II (KMG-II): from individual species to whole genera.</title>
        <authorList>
            <person name="Goeker M."/>
        </authorList>
    </citation>
    <scope>NUCLEOTIDE SEQUENCE [LARGE SCALE GENOMIC DNA]</scope>
    <source>
        <strain evidence="6 7">T4</strain>
    </source>
</reference>
<feature type="transmembrane region" description="Helical" evidence="5">
    <location>
        <begin position="268"/>
        <end position="288"/>
    </location>
</feature>
<dbReference type="Proteomes" id="UP000248917">
    <property type="component" value="Unassembled WGS sequence"/>
</dbReference>
<feature type="transmembrane region" description="Helical" evidence="5">
    <location>
        <begin position="211"/>
        <end position="234"/>
    </location>
</feature>
<keyword evidence="3 5" id="KW-1133">Transmembrane helix</keyword>
<feature type="transmembrane region" description="Helical" evidence="5">
    <location>
        <begin position="240"/>
        <end position="261"/>
    </location>
</feature>
<dbReference type="AlphaFoldDB" id="A0A326RRM9"/>
<dbReference type="Pfam" id="PF01925">
    <property type="entry name" value="TauE"/>
    <property type="match status" value="1"/>
</dbReference>
<gene>
    <name evidence="6" type="ORF">CLV31_107132</name>
</gene>
<keyword evidence="5" id="KW-1003">Cell membrane</keyword>
<evidence type="ECO:0000256" key="2">
    <source>
        <dbReference type="ARBA" id="ARBA00022692"/>
    </source>
</evidence>
<feature type="transmembrane region" description="Helical" evidence="5">
    <location>
        <begin position="46"/>
        <end position="68"/>
    </location>
</feature>
<evidence type="ECO:0000256" key="4">
    <source>
        <dbReference type="ARBA" id="ARBA00023136"/>
    </source>
</evidence>
<organism evidence="6 7">
    <name type="scientific">Algoriphagus aquaeductus</name>
    <dbReference type="NCBI Taxonomy" id="475299"/>
    <lineage>
        <taxon>Bacteria</taxon>
        <taxon>Pseudomonadati</taxon>
        <taxon>Bacteroidota</taxon>
        <taxon>Cytophagia</taxon>
        <taxon>Cytophagales</taxon>
        <taxon>Cyclobacteriaceae</taxon>
        <taxon>Algoriphagus</taxon>
    </lineage>
</organism>
<feature type="transmembrane region" description="Helical" evidence="5">
    <location>
        <begin position="141"/>
        <end position="158"/>
    </location>
</feature>